<dbReference type="Proteomes" id="UP000784128">
    <property type="component" value="Unassembled WGS sequence"/>
</dbReference>
<keyword evidence="2" id="KW-0238">DNA-binding</keyword>
<evidence type="ECO:0000256" key="3">
    <source>
        <dbReference type="ARBA" id="ARBA00023163"/>
    </source>
</evidence>
<reference evidence="6 7" key="1">
    <citation type="submission" date="2021-05" db="EMBL/GenBank/DDBJ databases">
        <title>The draft genome of Geobacter chapellei DSM 13688.</title>
        <authorList>
            <person name="Xu Z."/>
            <person name="Masuda Y."/>
            <person name="Itoh H."/>
            <person name="Senoo K."/>
        </authorList>
    </citation>
    <scope>NUCLEOTIDE SEQUENCE [LARGE SCALE GENOMIC DNA]</scope>
    <source>
        <strain evidence="6 7">DSM 13688</strain>
    </source>
</reference>
<keyword evidence="3" id="KW-0804">Transcription</keyword>
<dbReference type="CDD" id="cd00038">
    <property type="entry name" value="CAP_ED"/>
    <property type="match status" value="1"/>
</dbReference>
<dbReference type="PANTHER" id="PTHR24567">
    <property type="entry name" value="CRP FAMILY TRANSCRIPTIONAL REGULATORY PROTEIN"/>
    <property type="match status" value="1"/>
</dbReference>
<dbReference type="Gene3D" id="2.60.120.10">
    <property type="entry name" value="Jelly Rolls"/>
    <property type="match status" value="1"/>
</dbReference>
<dbReference type="PROSITE" id="PS51063">
    <property type="entry name" value="HTH_CRP_2"/>
    <property type="match status" value="1"/>
</dbReference>
<dbReference type="EMBL" id="JAHDYS010000003">
    <property type="protein sequence ID" value="MBT1070868.1"/>
    <property type="molecule type" value="Genomic_DNA"/>
</dbReference>
<evidence type="ECO:0000259" key="4">
    <source>
        <dbReference type="PROSITE" id="PS50042"/>
    </source>
</evidence>
<feature type="domain" description="Cyclic nucleotide-binding" evidence="4">
    <location>
        <begin position="18"/>
        <end position="138"/>
    </location>
</feature>
<dbReference type="SMART" id="SM00100">
    <property type="entry name" value="cNMP"/>
    <property type="match status" value="1"/>
</dbReference>
<dbReference type="InterPro" id="IPR036388">
    <property type="entry name" value="WH-like_DNA-bd_sf"/>
</dbReference>
<dbReference type="Pfam" id="PF00027">
    <property type="entry name" value="cNMP_binding"/>
    <property type="match status" value="1"/>
</dbReference>
<dbReference type="PRINTS" id="PR00034">
    <property type="entry name" value="HTHCRP"/>
</dbReference>
<dbReference type="PANTHER" id="PTHR24567:SF68">
    <property type="entry name" value="DNA-BINDING TRANSCRIPTIONAL DUAL REGULATOR CRP"/>
    <property type="match status" value="1"/>
</dbReference>
<evidence type="ECO:0000256" key="1">
    <source>
        <dbReference type="ARBA" id="ARBA00023015"/>
    </source>
</evidence>
<dbReference type="Pfam" id="PF13545">
    <property type="entry name" value="HTH_Crp_2"/>
    <property type="match status" value="1"/>
</dbReference>
<evidence type="ECO:0000256" key="2">
    <source>
        <dbReference type="ARBA" id="ARBA00023125"/>
    </source>
</evidence>
<dbReference type="InterPro" id="IPR050397">
    <property type="entry name" value="Env_Response_Regulators"/>
</dbReference>
<dbReference type="InterPro" id="IPR012318">
    <property type="entry name" value="HTH_CRP"/>
</dbReference>
<gene>
    <name evidence="6" type="ORF">KJB30_03655</name>
</gene>
<comment type="caution">
    <text evidence="6">The sequence shown here is derived from an EMBL/GenBank/DDBJ whole genome shotgun (WGS) entry which is preliminary data.</text>
</comment>
<dbReference type="InterPro" id="IPR036390">
    <property type="entry name" value="WH_DNA-bd_sf"/>
</dbReference>
<dbReference type="Gene3D" id="1.10.10.10">
    <property type="entry name" value="Winged helix-like DNA-binding domain superfamily/Winged helix DNA-binding domain"/>
    <property type="match status" value="1"/>
</dbReference>
<dbReference type="InterPro" id="IPR000595">
    <property type="entry name" value="cNMP-bd_dom"/>
</dbReference>
<keyword evidence="7" id="KW-1185">Reference proteome</keyword>
<dbReference type="SUPFAM" id="SSF51206">
    <property type="entry name" value="cAMP-binding domain-like"/>
    <property type="match status" value="1"/>
</dbReference>
<name>A0ABS5U5D4_9BACT</name>
<proteinExistence type="predicted"/>
<dbReference type="SMART" id="SM00419">
    <property type="entry name" value="HTH_CRP"/>
    <property type="match status" value="1"/>
</dbReference>
<evidence type="ECO:0000313" key="7">
    <source>
        <dbReference type="Proteomes" id="UP000784128"/>
    </source>
</evidence>
<sequence>MKDTESHSNKHALERIPLFSCLANDEQEKLIQIISEKQYKKNSIILMEDDSKNYMYVIFSGKIKVVRVNPDGKEQILVIRKRGDFFGEMTLLDGKAQPATIVAMEDAVVGLISKIDFEKYFMQNEHVLKQIISLLCERLRESWTMLKVLSLSDAETRVRAVLSHISSVYGIKDLRGIVIPFKLTHKEIADHSSLTRETVSRLLSRLSQSGEIEIMDNKHILLTSHFIRPY</sequence>
<evidence type="ECO:0000313" key="6">
    <source>
        <dbReference type="EMBL" id="MBT1070868.1"/>
    </source>
</evidence>
<protein>
    <submittedName>
        <fullName evidence="6">Crp/Fnr family transcriptional regulator</fullName>
    </submittedName>
</protein>
<organism evidence="6 7">
    <name type="scientific">Pelotalea chapellei</name>
    <dbReference type="NCBI Taxonomy" id="44671"/>
    <lineage>
        <taxon>Bacteria</taxon>
        <taxon>Pseudomonadati</taxon>
        <taxon>Thermodesulfobacteriota</taxon>
        <taxon>Desulfuromonadia</taxon>
        <taxon>Geobacterales</taxon>
        <taxon>Geobacteraceae</taxon>
        <taxon>Pelotalea</taxon>
    </lineage>
</organism>
<dbReference type="InterPro" id="IPR014710">
    <property type="entry name" value="RmlC-like_jellyroll"/>
</dbReference>
<dbReference type="InterPro" id="IPR018490">
    <property type="entry name" value="cNMP-bd_dom_sf"/>
</dbReference>
<accession>A0ABS5U5D4</accession>
<dbReference type="PROSITE" id="PS50042">
    <property type="entry name" value="CNMP_BINDING_3"/>
    <property type="match status" value="1"/>
</dbReference>
<dbReference type="RefSeq" id="WP_214296585.1">
    <property type="nucleotide sequence ID" value="NZ_JAHDYS010000003.1"/>
</dbReference>
<feature type="domain" description="HTH crp-type" evidence="5">
    <location>
        <begin position="152"/>
        <end position="225"/>
    </location>
</feature>
<dbReference type="SUPFAM" id="SSF46785">
    <property type="entry name" value="Winged helix' DNA-binding domain"/>
    <property type="match status" value="1"/>
</dbReference>
<evidence type="ECO:0000259" key="5">
    <source>
        <dbReference type="PROSITE" id="PS51063"/>
    </source>
</evidence>
<keyword evidence="1" id="KW-0805">Transcription regulation</keyword>